<evidence type="ECO:0000256" key="7">
    <source>
        <dbReference type="SAM" id="MobiDB-lite"/>
    </source>
</evidence>
<dbReference type="Gene3D" id="3.30.160.190">
    <property type="entry name" value="atu1810 like domain"/>
    <property type="match status" value="1"/>
</dbReference>
<evidence type="ECO:0000256" key="4">
    <source>
        <dbReference type="ARBA" id="ARBA00022946"/>
    </source>
</evidence>
<dbReference type="GO" id="GO:0016020">
    <property type="term" value="C:membrane"/>
    <property type="evidence" value="ECO:0007669"/>
    <property type="project" value="UniProtKB-SubCell"/>
</dbReference>
<dbReference type="AlphaFoldDB" id="A0A5A9G3M5"/>
<dbReference type="GO" id="GO:0022900">
    <property type="term" value="P:electron transport chain"/>
    <property type="evidence" value="ECO:0007669"/>
    <property type="project" value="InterPro"/>
</dbReference>
<protein>
    <submittedName>
        <fullName evidence="8">ETC complex I subunit</fullName>
    </submittedName>
</protein>
<keyword evidence="3" id="KW-0679">Respiratory chain</keyword>
<evidence type="ECO:0000256" key="2">
    <source>
        <dbReference type="ARBA" id="ARBA00022448"/>
    </source>
</evidence>
<organism evidence="8 9">
    <name type="scientific">Azospirillum lipoferum</name>
    <dbReference type="NCBI Taxonomy" id="193"/>
    <lineage>
        <taxon>Bacteria</taxon>
        <taxon>Pseudomonadati</taxon>
        <taxon>Pseudomonadota</taxon>
        <taxon>Alphaproteobacteria</taxon>
        <taxon>Rhodospirillales</taxon>
        <taxon>Azospirillaceae</taxon>
        <taxon>Azospirillum</taxon>
    </lineage>
</organism>
<name>A0A5A9G3M5_AZOLI</name>
<feature type="compositionally biased region" description="Polar residues" evidence="7">
    <location>
        <begin position="192"/>
        <end position="202"/>
    </location>
</feature>
<keyword evidence="6" id="KW-0472">Membrane</keyword>
<accession>A0A5A9G3M5</accession>
<dbReference type="InterPro" id="IPR006885">
    <property type="entry name" value="NADH_UbQ_FeS_4_mit-like"/>
</dbReference>
<comment type="subcellular location">
    <subcellularLocation>
        <location evidence="1">Membrane</location>
    </subcellularLocation>
</comment>
<dbReference type="Pfam" id="PF04800">
    <property type="entry name" value="NDUS4"/>
    <property type="match status" value="1"/>
</dbReference>
<dbReference type="OrthoDB" id="7267013at2"/>
<evidence type="ECO:0000256" key="5">
    <source>
        <dbReference type="ARBA" id="ARBA00022982"/>
    </source>
</evidence>
<sequence>MWRNDETISAANRSFDHVTWTFGPQRGITPQPQAANDGTAAVRSSDLPANATAIIRQAGRSTTMAGRAGACDWVLSFQPCSAQFIEPLMGWCGGDEPLRHVQLRFPSREAAVGYAERHGIAYEVSEPPPERGAVFHCPEGATGLWRQWMLECLDSFETGGQWWGNAGQDERLVATPDRLEQLTRGREGVEGTATSGSPADQTPANAPPPRERARESEGSVARFRWARYRVKRGTFRRLG</sequence>
<evidence type="ECO:0000256" key="3">
    <source>
        <dbReference type="ARBA" id="ARBA00022660"/>
    </source>
</evidence>
<proteinExistence type="predicted"/>
<dbReference type="RefSeq" id="WP_149235317.1">
    <property type="nucleotide sequence ID" value="NZ_JALJXJ010000027.1"/>
</dbReference>
<dbReference type="InterPro" id="IPR038532">
    <property type="entry name" value="NDUFS4-like_sf"/>
</dbReference>
<dbReference type="Proteomes" id="UP000324927">
    <property type="component" value="Unassembled WGS sequence"/>
</dbReference>
<evidence type="ECO:0000313" key="8">
    <source>
        <dbReference type="EMBL" id="KAA0588405.1"/>
    </source>
</evidence>
<reference evidence="8 9" key="1">
    <citation type="submission" date="2019-08" db="EMBL/GenBank/DDBJ databases">
        <authorList>
            <person name="Grouzdev D."/>
            <person name="Tikhonova E."/>
            <person name="Kravchenko I."/>
        </authorList>
    </citation>
    <scope>NUCLEOTIDE SEQUENCE [LARGE SCALE GENOMIC DNA]</scope>
    <source>
        <strain evidence="8 9">59b</strain>
    </source>
</reference>
<evidence type="ECO:0000256" key="6">
    <source>
        <dbReference type="ARBA" id="ARBA00023136"/>
    </source>
</evidence>
<feature type="region of interest" description="Disordered" evidence="7">
    <location>
        <begin position="186"/>
        <end position="219"/>
    </location>
</feature>
<keyword evidence="2" id="KW-0813">Transport</keyword>
<comment type="caution">
    <text evidence="8">The sequence shown here is derived from an EMBL/GenBank/DDBJ whole genome shotgun (WGS) entry which is preliminary data.</text>
</comment>
<evidence type="ECO:0000256" key="1">
    <source>
        <dbReference type="ARBA" id="ARBA00004370"/>
    </source>
</evidence>
<evidence type="ECO:0000313" key="9">
    <source>
        <dbReference type="Proteomes" id="UP000324927"/>
    </source>
</evidence>
<keyword evidence="5" id="KW-0249">Electron transport</keyword>
<gene>
    <name evidence="8" type="ORF">FZ942_33195</name>
</gene>
<keyword evidence="4" id="KW-0809">Transit peptide</keyword>
<keyword evidence="9" id="KW-1185">Reference proteome</keyword>
<dbReference type="EMBL" id="VTTN01000027">
    <property type="protein sequence ID" value="KAA0588405.1"/>
    <property type="molecule type" value="Genomic_DNA"/>
</dbReference>